<feature type="transmembrane region" description="Helical" evidence="7">
    <location>
        <begin position="569"/>
        <end position="598"/>
    </location>
</feature>
<reference evidence="8 9" key="1">
    <citation type="submission" date="2020-10" db="EMBL/GenBank/DDBJ databases">
        <title>The Coptis chinensis genome and diversification of protoberbering-type alkaloids.</title>
        <authorList>
            <person name="Wang B."/>
            <person name="Shu S."/>
            <person name="Song C."/>
            <person name="Liu Y."/>
        </authorList>
    </citation>
    <scope>NUCLEOTIDE SEQUENCE [LARGE SCALE GENOMIC DNA]</scope>
    <source>
        <strain evidence="8">HL-2020</strain>
        <tissue evidence="8">Leaf</tissue>
    </source>
</reference>
<evidence type="ECO:0000256" key="3">
    <source>
        <dbReference type="ARBA" id="ARBA00022592"/>
    </source>
</evidence>
<keyword evidence="2 7" id="KW-0813">Transport</keyword>
<evidence type="ECO:0000256" key="6">
    <source>
        <dbReference type="ARBA" id="ARBA00023136"/>
    </source>
</evidence>
<evidence type="ECO:0000256" key="2">
    <source>
        <dbReference type="ARBA" id="ARBA00022448"/>
    </source>
</evidence>
<dbReference type="OrthoDB" id="260807at2759"/>
<keyword evidence="4 7" id="KW-0812">Transmembrane</keyword>
<dbReference type="GO" id="GO:0016020">
    <property type="term" value="C:membrane"/>
    <property type="evidence" value="ECO:0007669"/>
    <property type="project" value="UniProtKB-SubCell"/>
</dbReference>
<sequence length="599" mass="66054">MSSKEGKIPVHVIAGVVGKWRETYRWIPIFGGFITFAMAFCAGANNISVPFSTVVGSGTLTLIQASVAAFLIYVPGTAFASNSSLDALLSDFLKEKQPNEGFLMWSSVAVLITATIWLAIATYLELPVSAQQSTQGALLGTMLVTEGIRYLPTWNKNANHNFNGGGLLWIFLEWTMAPLIACVGAFCFFKLLKLIVLRHENAEKRALLFLPICYGATTGLLCLFVVYQVIPLVVTTERWKTGLAVALATLSGVLLSLLVMLLLARRRIKSHGNSNASGENSSSSKLGLIESIDEENNVKSNSDEEKFEAALKNFMEMRVLETVYEEDERSWASPPITNEVPDPILSASPVGSGKATPFKHLLESTPNRLVRKRTFKKMQKTTSREKLSHFFNELKKSAFYPVIEYDRHTLVRHALAEKFDEIENFFGFPQLLASCLLAFIQSSIEIAAIASPYGAIFEIFYHRAKFSGGGQDAGPIKVTWLIRGIGGFAASIGFYVWGWKLTQCLGGKLTYMSNSRGLASQLCTVATMIMMTRLKLPVSSCHVFVGSLIGIGIADDPWNVNWKLFIKFLFGWVFTIVFCSVVACGIYSFTIFSPAYVVP</sequence>
<protein>
    <recommendedName>
        <fullName evidence="7">Phosphate transporter</fullName>
    </recommendedName>
</protein>
<feature type="transmembrane region" description="Helical" evidence="7">
    <location>
        <begin position="102"/>
        <end position="124"/>
    </location>
</feature>
<dbReference type="PANTHER" id="PTHR11101">
    <property type="entry name" value="PHOSPHATE TRANSPORTER"/>
    <property type="match status" value="1"/>
</dbReference>
<organism evidence="8 9">
    <name type="scientific">Coptis chinensis</name>
    <dbReference type="NCBI Taxonomy" id="261450"/>
    <lineage>
        <taxon>Eukaryota</taxon>
        <taxon>Viridiplantae</taxon>
        <taxon>Streptophyta</taxon>
        <taxon>Embryophyta</taxon>
        <taxon>Tracheophyta</taxon>
        <taxon>Spermatophyta</taxon>
        <taxon>Magnoliopsida</taxon>
        <taxon>Ranunculales</taxon>
        <taxon>Ranunculaceae</taxon>
        <taxon>Coptidoideae</taxon>
        <taxon>Coptis</taxon>
    </lineage>
</organism>
<dbReference type="PANTHER" id="PTHR11101:SF89">
    <property type="entry name" value="PHOSPHATE TRANSPORTER"/>
    <property type="match status" value="1"/>
</dbReference>
<feature type="transmembrane region" description="Helical" evidence="7">
    <location>
        <begin position="59"/>
        <end position="82"/>
    </location>
</feature>
<feature type="transmembrane region" description="Helical" evidence="7">
    <location>
        <begin position="242"/>
        <end position="264"/>
    </location>
</feature>
<comment type="function">
    <text evidence="7">Sodium-phosphate symporter.</text>
</comment>
<evidence type="ECO:0000256" key="7">
    <source>
        <dbReference type="RuleBase" id="RU363058"/>
    </source>
</evidence>
<name>A0A835LKM0_9MAGN</name>
<evidence type="ECO:0000256" key="5">
    <source>
        <dbReference type="ARBA" id="ARBA00022989"/>
    </source>
</evidence>
<dbReference type="InterPro" id="IPR001204">
    <property type="entry name" value="Phos_transporter"/>
</dbReference>
<evidence type="ECO:0000313" key="8">
    <source>
        <dbReference type="EMBL" id="KAF9590786.1"/>
    </source>
</evidence>
<keyword evidence="9" id="KW-1185">Reference proteome</keyword>
<keyword evidence="5 7" id="KW-1133">Transmembrane helix</keyword>
<gene>
    <name evidence="8" type="ORF">IFM89_038378</name>
</gene>
<accession>A0A835LKM0</accession>
<feature type="transmembrane region" description="Helical" evidence="7">
    <location>
        <begin position="208"/>
        <end position="230"/>
    </location>
</feature>
<dbReference type="EMBL" id="JADFTS010000009">
    <property type="protein sequence ID" value="KAF9590786.1"/>
    <property type="molecule type" value="Genomic_DNA"/>
</dbReference>
<dbReference type="GO" id="GO:0005315">
    <property type="term" value="F:phosphate transmembrane transporter activity"/>
    <property type="evidence" value="ECO:0007669"/>
    <property type="project" value="InterPro"/>
</dbReference>
<dbReference type="Pfam" id="PF01384">
    <property type="entry name" value="PHO4"/>
    <property type="match status" value="1"/>
</dbReference>
<evidence type="ECO:0000256" key="1">
    <source>
        <dbReference type="ARBA" id="ARBA00004141"/>
    </source>
</evidence>
<comment type="similarity">
    <text evidence="7">Belongs to the inorganic phosphate transporter (PiT) (TC 2.A.20) family.</text>
</comment>
<feature type="transmembrane region" description="Helical" evidence="7">
    <location>
        <begin position="174"/>
        <end position="196"/>
    </location>
</feature>
<dbReference type="Proteomes" id="UP000631114">
    <property type="component" value="Unassembled WGS sequence"/>
</dbReference>
<keyword evidence="6 7" id="KW-0472">Membrane</keyword>
<comment type="caution">
    <text evidence="8">The sequence shown here is derived from an EMBL/GenBank/DDBJ whole genome shotgun (WGS) entry which is preliminary data.</text>
</comment>
<evidence type="ECO:0000313" key="9">
    <source>
        <dbReference type="Proteomes" id="UP000631114"/>
    </source>
</evidence>
<feature type="transmembrane region" description="Helical" evidence="7">
    <location>
        <begin position="536"/>
        <end position="554"/>
    </location>
</feature>
<comment type="subcellular location">
    <subcellularLocation>
        <location evidence="1 7">Membrane</location>
        <topology evidence="1 7">Multi-pass membrane protein</topology>
    </subcellularLocation>
</comment>
<dbReference type="AlphaFoldDB" id="A0A835LKM0"/>
<keyword evidence="3 7" id="KW-0592">Phosphate transport</keyword>
<feature type="transmembrane region" description="Helical" evidence="7">
    <location>
        <begin position="26"/>
        <end position="47"/>
    </location>
</feature>
<evidence type="ECO:0000256" key="4">
    <source>
        <dbReference type="ARBA" id="ARBA00022692"/>
    </source>
</evidence>
<proteinExistence type="inferred from homology"/>
<dbReference type="GO" id="GO:0035435">
    <property type="term" value="P:phosphate ion transmembrane transport"/>
    <property type="evidence" value="ECO:0007669"/>
    <property type="project" value="TreeGrafter"/>
</dbReference>